<evidence type="ECO:0000256" key="2">
    <source>
        <dbReference type="ARBA" id="ARBA00007110"/>
    </source>
</evidence>
<keyword evidence="6 10" id="KW-0328">Glycosyltransferase</keyword>
<comment type="catalytic activity">
    <reaction evidence="9 10">
        <text>5,6-dimethylbenzimidazole + nicotinate beta-D-ribonucleotide = alpha-ribazole 5'-phosphate + nicotinate + H(+)</text>
        <dbReference type="Rhea" id="RHEA:11196"/>
        <dbReference type="ChEBI" id="CHEBI:15378"/>
        <dbReference type="ChEBI" id="CHEBI:15890"/>
        <dbReference type="ChEBI" id="CHEBI:32544"/>
        <dbReference type="ChEBI" id="CHEBI:57502"/>
        <dbReference type="ChEBI" id="CHEBI:57918"/>
        <dbReference type="EC" id="2.4.2.21"/>
    </reaction>
</comment>
<dbReference type="UniPathway" id="UPA00061">
    <property type="reaction ID" value="UER00516"/>
</dbReference>
<dbReference type="Gene3D" id="3.40.50.10210">
    <property type="match status" value="1"/>
</dbReference>
<dbReference type="InterPro" id="IPR003200">
    <property type="entry name" value="Nict_dMeBzImd_PRibTrfase"/>
</dbReference>
<evidence type="ECO:0000256" key="3">
    <source>
        <dbReference type="ARBA" id="ARBA00011991"/>
    </source>
</evidence>
<feature type="active site" description="Proton acceptor" evidence="10">
    <location>
        <position position="319"/>
    </location>
</feature>
<evidence type="ECO:0000256" key="7">
    <source>
        <dbReference type="ARBA" id="ARBA00022679"/>
    </source>
</evidence>
<dbReference type="EC" id="2.4.2.21" evidence="3 10"/>
<reference evidence="11 12" key="1">
    <citation type="submission" date="2019-03" db="EMBL/GenBank/DDBJ databases">
        <title>Genomic Encyclopedia of Type Strains, Phase IV (KMG-IV): sequencing the most valuable type-strain genomes for metagenomic binning, comparative biology and taxonomic classification.</title>
        <authorList>
            <person name="Goeker M."/>
        </authorList>
    </citation>
    <scope>NUCLEOTIDE SEQUENCE [LARGE SCALE GENOMIC DNA]</scope>
    <source>
        <strain evidence="11 12">DSM 203</strain>
    </source>
</reference>
<dbReference type="NCBIfam" id="TIGR03160">
    <property type="entry name" value="cobT_DBIPRT"/>
    <property type="match status" value="1"/>
</dbReference>
<dbReference type="EMBL" id="SMDC01000013">
    <property type="protein sequence ID" value="TCW34061.1"/>
    <property type="molecule type" value="Genomic_DNA"/>
</dbReference>
<comment type="pathway">
    <text evidence="1 10">Nucleoside biosynthesis; alpha-ribazole biosynthesis; alpha-ribazole from 5,6-dimethylbenzimidazole: step 1/2.</text>
</comment>
<dbReference type="HAMAP" id="MF_00230">
    <property type="entry name" value="CobT"/>
    <property type="match status" value="1"/>
</dbReference>
<evidence type="ECO:0000256" key="9">
    <source>
        <dbReference type="ARBA" id="ARBA00047340"/>
    </source>
</evidence>
<evidence type="ECO:0000313" key="12">
    <source>
        <dbReference type="Proteomes" id="UP000295247"/>
    </source>
</evidence>
<evidence type="ECO:0000256" key="6">
    <source>
        <dbReference type="ARBA" id="ARBA00022676"/>
    </source>
</evidence>
<dbReference type="FunFam" id="3.40.50.10210:FF:000001">
    <property type="entry name" value="Nicotinate-nucleotide--dimethylbenzimidazole phosphoribosyltransferase"/>
    <property type="match status" value="1"/>
</dbReference>
<sequence>MTPTLDWLAEPCPPIDQTAVQHALARQDQLTKPPGSLGRLEELAVRLAGLQRTATPEVDPVRVLLFAADHGVAAEGVSRYPQDVTKQMVRNIANGGAGVAVMAKAVGARLDIIELGLATGSEVVEGVRSEPLGPGSGNIAREPAMTPEQLARALDIGRDAVDRAVAEGVRLIIGGELGIANTTAAAALGCALLDRAASEVVGPGTGLDSAGVNRKAEVVARALELHASEPRDPLEMLRRLGGFEIAALAGAYLRAAQRGVVMLIDGFIVSSAALAAVRLQPAARDWMLFSHRSAEPGHRLMMEALEANPLLDLGFRLGEATGACAAVPLLRLACAVHRDMATFDEAGVSNAC</sequence>
<dbReference type="NCBIfam" id="NF000996">
    <property type="entry name" value="PRK00105.1"/>
    <property type="match status" value="1"/>
</dbReference>
<dbReference type="AlphaFoldDB" id="A0A4R4A5M5"/>
<protein>
    <recommendedName>
        <fullName evidence="4 10">Nicotinate-nucleotide--dimethylbenzimidazole phosphoribosyltransferase</fullName>
        <shortName evidence="10">NN:DBI PRT</shortName>
        <ecNumber evidence="3 10">2.4.2.21</ecNumber>
    </recommendedName>
    <alternativeName>
        <fullName evidence="8 10">N(1)-alpha-phosphoribosyltransferase</fullName>
    </alternativeName>
</protein>
<dbReference type="RefSeq" id="WP_123141729.1">
    <property type="nucleotide sequence ID" value="NZ_NRRH01000024.1"/>
</dbReference>
<gene>
    <name evidence="10" type="primary">cobT</name>
    <name evidence="11" type="ORF">EDC29_11345</name>
</gene>
<dbReference type="InterPro" id="IPR036087">
    <property type="entry name" value="Nict_dMeBzImd_PRibTrfase_sf"/>
</dbReference>
<evidence type="ECO:0000256" key="10">
    <source>
        <dbReference type="HAMAP-Rule" id="MF_00230"/>
    </source>
</evidence>
<dbReference type="InterPro" id="IPR023195">
    <property type="entry name" value="Nict_dMeBzImd_PRibTrfase_N"/>
</dbReference>
<dbReference type="InterPro" id="IPR017846">
    <property type="entry name" value="Nict_dMeBzImd_PRibTrfase_bact"/>
</dbReference>
<dbReference type="GO" id="GO:0008939">
    <property type="term" value="F:nicotinate-nucleotide-dimethylbenzimidazole phosphoribosyltransferase activity"/>
    <property type="evidence" value="ECO:0007669"/>
    <property type="project" value="UniProtKB-UniRule"/>
</dbReference>
<evidence type="ECO:0000256" key="1">
    <source>
        <dbReference type="ARBA" id="ARBA00005049"/>
    </source>
</evidence>
<dbReference type="CDD" id="cd02439">
    <property type="entry name" value="DMB-PRT_CobT"/>
    <property type="match status" value="1"/>
</dbReference>
<proteinExistence type="inferred from homology"/>
<dbReference type="Proteomes" id="UP000295247">
    <property type="component" value="Unassembled WGS sequence"/>
</dbReference>
<comment type="similarity">
    <text evidence="2 10">Belongs to the CobT family.</text>
</comment>
<name>A0A4R4A5M5_MARGR</name>
<dbReference type="PANTHER" id="PTHR43463">
    <property type="entry name" value="NICOTINATE-NUCLEOTIDE--DIMETHYLBENZIMIDAZOLE PHOSPHORIBOSYLTRANSFERASE"/>
    <property type="match status" value="1"/>
</dbReference>
<dbReference type="Gene3D" id="1.10.1610.10">
    <property type="match status" value="1"/>
</dbReference>
<keyword evidence="5 10" id="KW-0169">Cobalamin biosynthesis</keyword>
<comment type="caution">
    <text evidence="11">The sequence shown here is derived from an EMBL/GenBank/DDBJ whole genome shotgun (WGS) entry which is preliminary data.</text>
</comment>
<evidence type="ECO:0000313" key="11">
    <source>
        <dbReference type="EMBL" id="TCW34061.1"/>
    </source>
</evidence>
<keyword evidence="7 10" id="KW-0808">Transferase</keyword>
<dbReference type="Pfam" id="PF02277">
    <property type="entry name" value="DBI_PRT"/>
    <property type="match status" value="1"/>
</dbReference>
<accession>A0A4R4A5M5</accession>
<comment type="function">
    <text evidence="10">Catalyzes the synthesis of alpha-ribazole-5'-phosphate from nicotinate mononucleotide (NAMN) and 5,6-dimethylbenzimidazole (DMB).</text>
</comment>
<dbReference type="SUPFAM" id="SSF52733">
    <property type="entry name" value="Nicotinate mononucleotide:5,6-dimethylbenzimidazole phosphoribosyltransferase (CobT)"/>
    <property type="match status" value="1"/>
</dbReference>
<evidence type="ECO:0000256" key="4">
    <source>
        <dbReference type="ARBA" id="ARBA00015486"/>
    </source>
</evidence>
<organism evidence="11 12">
    <name type="scientific">Marichromatium gracile</name>
    <name type="common">Chromatium gracile</name>
    <dbReference type="NCBI Taxonomy" id="1048"/>
    <lineage>
        <taxon>Bacteria</taxon>
        <taxon>Pseudomonadati</taxon>
        <taxon>Pseudomonadota</taxon>
        <taxon>Gammaproteobacteria</taxon>
        <taxon>Chromatiales</taxon>
        <taxon>Chromatiaceae</taxon>
        <taxon>Marichromatium</taxon>
    </lineage>
</organism>
<evidence type="ECO:0000256" key="5">
    <source>
        <dbReference type="ARBA" id="ARBA00022573"/>
    </source>
</evidence>
<dbReference type="GO" id="GO:0009236">
    <property type="term" value="P:cobalamin biosynthetic process"/>
    <property type="evidence" value="ECO:0007669"/>
    <property type="project" value="UniProtKB-UniRule"/>
</dbReference>
<dbReference type="PANTHER" id="PTHR43463:SF1">
    <property type="entry name" value="NICOTINATE-NUCLEOTIDE--DIMETHYLBENZIMIDAZOLE PHOSPHORIBOSYLTRANSFERASE"/>
    <property type="match status" value="1"/>
</dbReference>
<evidence type="ECO:0000256" key="8">
    <source>
        <dbReference type="ARBA" id="ARBA00030686"/>
    </source>
</evidence>